<dbReference type="InterPro" id="IPR012334">
    <property type="entry name" value="Pectin_lyas_fold"/>
</dbReference>
<feature type="signal peptide" evidence="1">
    <location>
        <begin position="1"/>
        <end position="20"/>
    </location>
</feature>
<evidence type="ECO:0000313" key="2">
    <source>
        <dbReference type="EMBL" id="SDC66897.1"/>
    </source>
</evidence>
<reference evidence="3" key="1">
    <citation type="submission" date="2016-10" db="EMBL/GenBank/DDBJ databases">
        <authorList>
            <person name="Varghese N."/>
            <person name="Submissions S."/>
        </authorList>
    </citation>
    <scope>NUCLEOTIDE SEQUENCE [LARGE SCALE GENOMIC DNA]</scope>
    <source>
        <strain evidence="3">DSM 25811 / CCM 8410 / LMG 26954 / E90</strain>
    </source>
</reference>
<accession>A0A1G6NHX5</accession>
<dbReference type="RefSeq" id="WP_143019696.1">
    <property type="nucleotide sequence ID" value="NZ_FMZO01000003.1"/>
</dbReference>
<evidence type="ECO:0000313" key="3">
    <source>
        <dbReference type="Proteomes" id="UP000198757"/>
    </source>
</evidence>
<name>A0A1G6NHX5_NIADE</name>
<dbReference type="OrthoDB" id="646288at2"/>
<dbReference type="InterPro" id="IPR011050">
    <property type="entry name" value="Pectin_lyase_fold/virulence"/>
</dbReference>
<dbReference type="STRING" id="1285928.SAMN04487894_103266"/>
<dbReference type="Proteomes" id="UP000198757">
    <property type="component" value="Unassembled WGS sequence"/>
</dbReference>
<keyword evidence="3" id="KW-1185">Reference proteome</keyword>
<proteinExistence type="predicted"/>
<evidence type="ECO:0008006" key="4">
    <source>
        <dbReference type="Google" id="ProtNLM"/>
    </source>
</evidence>
<dbReference type="AlphaFoldDB" id="A0A1G6NHX5"/>
<organism evidence="2 3">
    <name type="scientific">Niabella drilacis (strain DSM 25811 / CCM 8410 / CCUG 62505 / LMG 26954 / E90)</name>
    <dbReference type="NCBI Taxonomy" id="1285928"/>
    <lineage>
        <taxon>Bacteria</taxon>
        <taxon>Pseudomonadati</taxon>
        <taxon>Bacteroidota</taxon>
        <taxon>Chitinophagia</taxon>
        <taxon>Chitinophagales</taxon>
        <taxon>Chitinophagaceae</taxon>
        <taxon>Niabella</taxon>
    </lineage>
</organism>
<sequence length="349" mass="38216">MKRMIAIGVLFLLHAYTSGAQVFVVDPVKGSDKASGNPAEPFRSLKRAAAAAAEYDGGDTVRIRLLPGLYLLDDKIVITRKQGILHSGSVYMIEAVVLPDDPLWTPAKMPVILSVSTNNSAVQFPHASGFIAATDHVVIRGLKFLGNTNPETKYYYPIAREDTIYHGLDIAQCYFIGERNSTPIQGAVWAHGAGVHVDHCIFYGCKNALLLFKAIRDFSVIHSIIIGAYEAAVWFGPFTSAFTFRDNIVFDCNFFWLRPEGTNPGYVFNNSVIANNKHYAGMYMNSGGLAAVDKNNFKENNIRKKAKVVLNEVGLDGQQKGYLHLSPTSDGYEIPAGIFSAGVRGEGEE</sequence>
<dbReference type="Gene3D" id="2.160.20.10">
    <property type="entry name" value="Single-stranded right-handed beta-helix, Pectin lyase-like"/>
    <property type="match status" value="1"/>
</dbReference>
<dbReference type="SUPFAM" id="SSF51126">
    <property type="entry name" value="Pectin lyase-like"/>
    <property type="match status" value="1"/>
</dbReference>
<evidence type="ECO:0000256" key="1">
    <source>
        <dbReference type="SAM" id="SignalP"/>
    </source>
</evidence>
<gene>
    <name evidence="2" type="ORF">SAMN04487894_103266</name>
</gene>
<dbReference type="EMBL" id="FMZO01000003">
    <property type="protein sequence ID" value="SDC66897.1"/>
    <property type="molecule type" value="Genomic_DNA"/>
</dbReference>
<protein>
    <recommendedName>
        <fullName evidence="4">Right handed beta helix region</fullName>
    </recommendedName>
</protein>
<keyword evidence="1" id="KW-0732">Signal</keyword>
<feature type="chain" id="PRO_5011660488" description="Right handed beta helix region" evidence="1">
    <location>
        <begin position="21"/>
        <end position="349"/>
    </location>
</feature>